<dbReference type="RefSeq" id="WP_207464435.1">
    <property type="nucleotide sequence ID" value="NZ_JAFNAW010000001.1"/>
</dbReference>
<evidence type="ECO:0000313" key="1">
    <source>
        <dbReference type="EMBL" id="MFC3169224.1"/>
    </source>
</evidence>
<sequence>MADRSFAASIAAFADKTKAQMQAVLSESIQDVMDIAQTPVANGGRMPVDTGHLINSVVTELNGSQIGTAATAASKSGANSTANIALLVAEIQPGDVARIGWTAAHALRMHEGFVGEDSLGREYDQGGNFWVDGAAAQWPQIVARNVSRLK</sequence>
<reference evidence="2" key="1">
    <citation type="journal article" date="2019" name="Int. J. Syst. Evol. Microbiol.">
        <title>The Global Catalogue of Microorganisms (GCM) 10K type strain sequencing project: providing services to taxonomists for standard genome sequencing and annotation.</title>
        <authorList>
            <consortium name="The Broad Institute Genomics Platform"/>
            <consortium name="The Broad Institute Genome Sequencing Center for Infectious Disease"/>
            <person name="Wu L."/>
            <person name="Ma J."/>
        </authorList>
    </citation>
    <scope>NUCLEOTIDE SEQUENCE [LARGE SCALE GENOMIC DNA]</scope>
    <source>
        <strain evidence="2">KCTC 52239</strain>
    </source>
</reference>
<keyword evidence="2" id="KW-1185">Reference proteome</keyword>
<evidence type="ECO:0008006" key="3">
    <source>
        <dbReference type="Google" id="ProtNLM"/>
    </source>
</evidence>
<accession>A0ABV7IFN2</accession>
<dbReference type="Proteomes" id="UP001595557">
    <property type="component" value="Unassembled WGS sequence"/>
</dbReference>
<organism evidence="1 2">
    <name type="scientific">Paracoccus fontiphilus</name>
    <dbReference type="NCBI Taxonomy" id="1815556"/>
    <lineage>
        <taxon>Bacteria</taxon>
        <taxon>Pseudomonadati</taxon>
        <taxon>Pseudomonadota</taxon>
        <taxon>Alphaproteobacteria</taxon>
        <taxon>Rhodobacterales</taxon>
        <taxon>Paracoccaceae</taxon>
        <taxon>Paracoccus</taxon>
    </lineage>
</organism>
<protein>
    <recommendedName>
        <fullName evidence="3">HK97 gp10 family phage protein</fullName>
    </recommendedName>
</protein>
<proteinExistence type="predicted"/>
<evidence type="ECO:0000313" key="2">
    <source>
        <dbReference type="Proteomes" id="UP001595557"/>
    </source>
</evidence>
<name>A0ABV7IFN2_9RHOB</name>
<gene>
    <name evidence="1" type="ORF">ACFOD7_14320</name>
</gene>
<dbReference type="EMBL" id="JBHRTE010000059">
    <property type="protein sequence ID" value="MFC3169224.1"/>
    <property type="molecule type" value="Genomic_DNA"/>
</dbReference>
<comment type="caution">
    <text evidence="1">The sequence shown here is derived from an EMBL/GenBank/DDBJ whole genome shotgun (WGS) entry which is preliminary data.</text>
</comment>